<organism evidence="9 10">
    <name type="scientific">Coccidioides immitis RMSCC 2394</name>
    <dbReference type="NCBI Taxonomy" id="404692"/>
    <lineage>
        <taxon>Eukaryota</taxon>
        <taxon>Fungi</taxon>
        <taxon>Dikarya</taxon>
        <taxon>Ascomycota</taxon>
        <taxon>Pezizomycotina</taxon>
        <taxon>Eurotiomycetes</taxon>
        <taxon>Eurotiomycetidae</taxon>
        <taxon>Onygenales</taxon>
        <taxon>Onygenaceae</taxon>
        <taxon>Coccidioides</taxon>
    </lineage>
</organism>
<evidence type="ECO:0000256" key="8">
    <source>
        <dbReference type="ARBA" id="ARBA00025268"/>
    </source>
</evidence>
<dbReference type="Proteomes" id="UP000054565">
    <property type="component" value="Unassembled WGS sequence"/>
</dbReference>
<dbReference type="PANTHER" id="PTHR46749:SF1">
    <property type="entry name" value="COMPLEX III ASSEMBLY FACTOR LYRM7"/>
    <property type="match status" value="1"/>
</dbReference>
<evidence type="ECO:0000256" key="2">
    <source>
        <dbReference type="ARBA" id="ARBA00009949"/>
    </source>
</evidence>
<accession>A0A0J6YHZ1</accession>
<comment type="subunit">
    <text evidence="3">Interacts with RIP1.</text>
</comment>
<evidence type="ECO:0000256" key="3">
    <source>
        <dbReference type="ARBA" id="ARBA00011589"/>
    </source>
</evidence>
<gene>
    <name evidence="9" type="ORF">CIRG_06384</name>
</gene>
<dbReference type="InterPro" id="IPR050435">
    <property type="entry name" value="MZM1/LYRM7"/>
</dbReference>
<sequence>MASSVNGMNAYRQLLRAMRIAFEGDFRTYHAARTEARRQFDMNRQLGEGTPALIQNALEVAHILKTNIVQGEKVETTNEKGEIVDRYSLRIHEHIERGDNDTVKTAGKEKVKVKPCSK</sequence>
<dbReference type="InterPro" id="IPR045298">
    <property type="entry name" value="Complex1_LYR_LYRM7"/>
</dbReference>
<evidence type="ECO:0000256" key="5">
    <source>
        <dbReference type="ARBA" id="ARBA00022946"/>
    </source>
</evidence>
<evidence type="ECO:0000256" key="4">
    <source>
        <dbReference type="ARBA" id="ARBA00015108"/>
    </source>
</evidence>
<comment type="similarity">
    <text evidence="2">Belongs to the complex I LYR family. MZM1 subfamily.</text>
</comment>
<dbReference type="AlphaFoldDB" id="A0A0J6YHZ1"/>
<evidence type="ECO:0000256" key="6">
    <source>
        <dbReference type="ARBA" id="ARBA00023128"/>
    </source>
</evidence>
<dbReference type="PANTHER" id="PTHR46749">
    <property type="entry name" value="COMPLEX III ASSEMBLY FACTOR LYRM7"/>
    <property type="match status" value="1"/>
</dbReference>
<evidence type="ECO:0000313" key="10">
    <source>
        <dbReference type="Proteomes" id="UP000054565"/>
    </source>
</evidence>
<dbReference type="CDD" id="cd20267">
    <property type="entry name" value="Complex1_LYR_LYRM7"/>
    <property type="match status" value="1"/>
</dbReference>
<comment type="function">
    <text evidence="8">Assembly factor required for Rieske Fe-S protein RIP1 incorporation into the cytochrome b-c1 (CIII) complex. Functions as a chaperone, binding to this subunit within the mitochondrial matrix and stabilizing it prior to its translocation and insertion into the late CIII dimeric intermediate within the mitochondrial inner membrane. Modulates the mitochondrial matrix zinc pool.</text>
</comment>
<name>A0A0J6YHZ1_COCIT</name>
<evidence type="ECO:0000313" key="9">
    <source>
        <dbReference type="EMBL" id="KMP06704.1"/>
    </source>
</evidence>
<dbReference type="EMBL" id="DS028096">
    <property type="protein sequence ID" value="KMP06704.1"/>
    <property type="molecule type" value="Genomic_DNA"/>
</dbReference>
<reference evidence="10" key="1">
    <citation type="journal article" date="2010" name="Genome Res.">
        <title>Population genomic sequencing of Coccidioides fungi reveals recent hybridization and transposon control.</title>
        <authorList>
            <person name="Neafsey D.E."/>
            <person name="Barker B.M."/>
            <person name="Sharpton T.J."/>
            <person name="Stajich J.E."/>
            <person name="Park D.J."/>
            <person name="Whiston E."/>
            <person name="Hung C.-Y."/>
            <person name="McMahan C."/>
            <person name="White J."/>
            <person name="Sykes S."/>
            <person name="Heiman D."/>
            <person name="Young S."/>
            <person name="Zeng Q."/>
            <person name="Abouelleil A."/>
            <person name="Aftuck L."/>
            <person name="Bessette D."/>
            <person name="Brown A."/>
            <person name="FitzGerald M."/>
            <person name="Lui A."/>
            <person name="Macdonald J.P."/>
            <person name="Priest M."/>
            <person name="Orbach M.J."/>
            <person name="Galgiani J.N."/>
            <person name="Kirkland T.N."/>
            <person name="Cole G.T."/>
            <person name="Birren B.W."/>
            <person name="Henn M.R."/>
            <person name="Taylor J.W."/>
            <person name="Rounsley S.D."/>
        </authorList>
    </citation>
    <scope>NUCLEOTIDE SEQUENCE [LARGE SCALE GENOMIC DNA]</scope>
    <source>
        <strain evidence="10">RMSCC 2394</strain>
    </source>
</reference>
<dbReference type="GO" id="GO:0034551">
    <property type="term" value="P:mitochondrial respiratory chain complex III assembly"/>
    <property type="evidence" value="ECO:0007669"/>
    <property type="project" value="InterPro"/>
</dbReference>
<evidence type="ECO:0000256" key="1">
    <source>
        <dbReference type="ARBA" id="ARBA00004305"/>
    </source>
</evidence>
<keyword evidence="7" id="KW-0143">Chaperone</keyword>
<keyword evidence="6" id="KW-0496">Mitochondrion</keyword>
<evidence type="ECO:0000256" key="7">
    <source>
        <dbReference type="ARBA" id="ARBA00023186"/>
    </source>
</evidence>
<dbReference type="GO" id="GO:0044183">
    <property type="term" value="F:protein folding chaperone"/>
    <property type="evidence" value="ECO:0007669"/>
    <property type="project" value="TreeGrafter"/>
</dbReference>
<protein>
    <recommendedName>
        <fullName evidence="4">Mitochondrial zinc maintenance protein 1, mitochondrial</fullName>
    </recommendedName>
</protein>
<proteinExistence type="inferred from homology"/>
<dbReference type="GO" id="GO:0005759">
    <property type="term" value="C:mitochondrial matrix"/>
    <property type="evidence" value="ECO:0007669"/>
    <property type="project" value="UniProtKB-SubCell"/>
</dbReference>
<dbReference type="STRING" id="404692.A0A0J6YHZ1"/>
<keyword evidence="5" id="KW-0809">Transit peptide</keyword>
<comment type="subcellular location">
    <subcellularLocation>
        <location evidence="1">Mitochondrion matrix</location>
    </subcellularLocation>
</comment>